<accession>A0ABY8QRQ9</accession>
<keyword evidence="2 4" id="KW-0378">Hydrolase</keyword>
<evidence type="ECO:0000256" key="1">
    <source>
        <dbReference type="ARBA" id="ARBA00006096"/>
    </source>
</evidence>
<dbReference type="InterPro" id="IPR012338">
    <property type="entry name" value="Beta-lactam/transpept-like"/>
</dbReference>
<comment type="similarity">
    <text evidence="1">Belongs to the peptidase S13 family.</text>
</comment>
<keyword evidence="4" id="KW-0645">Protease</keyword>
<dbReference type="EMBL" id="CP090958">
    <property type="protein sequence ID" value="WGW11004.1"/>
    <property type="molecule type" value="Genomic_DNA"/>
</dbReference>
<organism evidence="4 5">
    <name type="scientific">Saxibacter everestensis</name>
    <dbReference type="NCBI Taxonomy" id="2909229"/>
    <lineage>
        <taxon>Bacteria</taxon>
        <taxon>Bacillati</taxon>
        <taxon>Actinomycetota</taxon>
        <taxon>Actinomycetes</taxon>
        <taxon>Micrococcales</taxon>
        <taxon>Brevibacteriaceae</taxon>
        <taxon>Saxibacter</taxon>
    </lineage>
</organism>
<dbReference type="PRINTS" id="PR00922">
    <property type="entry name" value="DADACBPTASE3"/>
</dbReference>
<reference evidence="4 5" key="1">
    <citation type="submission" date="2023-05" db="EMBL/GenBank/DDBJ databases">
        <title>Lithophilousrod everest ZFBP1038 complete genpme.</title>
        <authorList>
            <person name="Tian M."/>
        </authorList>
    </citation>
    <scope>NUCLEOTIDE SEQUENCE [LARGE SCALE GENOMIC DNA]</scope>
    <source>
        <strain evidence="4 5">ZFBP1038</strain>
    </source>
</reference>
<evidence type="ECO:0000313" key="4">
    <source>
        <dbReference type="EMBL" id="WGW11004.1"/>
    </source>
</evidence>
<evidence type="ECO:0000313" key="5">
    <source>
        <dbReference type="Proteomes" id="UP001209083"/>
    </source>
</evidence>
<dbReference type="PANTHER" id="PTHR30023">
    <property type="entry name" value="D-ALANYL-D-ALANINE CARBOXYPEPTIDASE"/>
    <property type="match status" value="1"/>
</dbReference>
<feature type="signal peptide" evidence="3">
    <location>
        <begin position="1"/>
        <end position="20"/>
    </location>
</feature>
<evidence type="ECO:0000256" key="2">
    <source>
        <dbReference type="ARBA" id="ARBA00022801"/>
    </source>
</evidence>
<feature type="chain" id="PRO_5047195220" evidence="3">
    <location>
        <begin position="21"/>
        <end position="472"/>
    </location>
</feature>
<gene>
    <name evidence="4" type="primary">dacB</name>
    <name evidence="4" type="ORF">LWF01_12940</name>
</gene>
<dbReference type="EC" id="3.4.16.4" evidence="4"/>
<dbReference type="Pfam" id="PF02113">
    <property type="entry name" value="Peptidase_S13"/>
    <property type="match status" value="2"/>
</dbReference>
<sequence>MAKKAAAACAAIVLVLGGYAAADTADLVPGVLTTKPPREAPAPFPEAPNLALDKTGAVLPDASADAGDAQPDGVASTVDPLLKDKALGKSVGVDIRDGLTGDELYSKAADEGHLPASTTKVLTAAAALTTLGSDRQLTTRVVAGPGSDEITVVGGGDMLLGRGDSDSAAVNGRAGLASLAKATADALREAGTTEVAVRLDDTLYSGKDVSDEWAANDVANGEVAPISPLMVDSGKEKPGQRTPRASAPADFAAGIFVEQLKKNGIKAVGKVARSAAQSDAEQLAEVKSASIGDIVEYMLLHSDNVVAEGLGRLVAVDTGRSGSFLDAADAVQSQVKEIGVDVAGVSLHDVSGLAHSNRITAQALTGLLTVAAQQKTPELDSLIPSLPVAGFSGTLTDRYGDSASKYGAGLVRAKTGSLTGVSTLAGVVTDKSGRLLVFAVLADDVPKGGNDSARKAIDAVTAALAGCGCGSG</sequence>
<proteinExistence type="inferred from homology"/>
<dbReference type="SUPFAM" id="SSF56601">
    <property type="entry name" value="beta-lactamase/transpeptidase-like"/>
    <property type="match status" value="1"/>
</dbReference>
<dbReference type="NCBIfam" id="TIGR00666">
    <property type="entry name" value="PBP4"/>
    <property type="match status" value="1"/>
</dbReference>
<evidence type="ECO:0000256" key="3">
    <source>
        <dbReference type="SAM" id="SignalP"/>
    </source>
</evidence>
<dbReference type="InterPro" id="IPR000667">
    <property type="entry name" value="Peptidase_S13"/>
</dbReference>
<dbReference type="GO" id="GO:0009002">
    <property type="term" value="F:serine-type D-Ala-D-Ala carboxypeptidase activity"/>
    <property type="evidence" value="ECO:0007669"/>
    <property type="project" value="UniProtKB-EC"/>
</dbReference>
<protein>
    <submittedName>
        <fullName evidence="4">D-alanyl-D-alanine carboxypeptidase/D-alanyl-D-alanine-endopeptidase</fullName>
        <ecNumber evidence="4">3.4.16.4</ecNumber>
    </submittedName>
</protein>
<dbReference type="Proteomes" id="UP001209083">
    <property type="component" value="Chromosome"/>
</dbReference>
<dbReference type="PANTHER" id="PTHR30023:SF0">
    <property type="entry name" value="PENICILLIN-SENSITIVE CARBOXYPEPTIDASE A"/>
    <property type="match status" value="1"/>
</dbReference>
<dbReference type="Gene3D" id="3.40.710.10">
    <property type="entry name" value="DD-peptidase/beta-lactamase superfamily"/>
    <property type="match status" value="2"/>
</dbReference>
<keyword evidence="4" id="KW-0121">Carboxypeptidase</keyword>
<dbReference type="RefSeq" id="WP_349637786.1">
    <property type="nucleotide sequence ID" value="NZ_CP090958.1"/>
</dbReference>
<name>A0ABY8QRQ9_9MICO</name>
<keyword evidence="3" id="KW-0732">Signal</keyword>
<keyword evidence="5" id="KW-1185">Reference proteome</keyword>